<feature type="transmembrane region" description="Helical" evidence="10">
    <location>
        <begin position="247"/>
        <end position="272"/>
    </location>
</feature>
<evidence type="ECO:0000256" key="3">
    <source>
        <dbReference type="ARBA" id="ARBA00022448"/>
    </source>
</evidence>
<evidence type="ECO:0000313" key="13">
    <source>
        <dbReference type="Proteomes" id="UP000076722"/>
    </source>
</evidence>
<dbReference type="EMBL" id="KV419394">
    <property type="protein sequence ID" value="KZS98799.1"/>
    <property type="molecule type" value="Genomic_DNA"/>
</dbReference>
<evidence type="ECO:0000256" key="9">
    <source>
        <dbReference type="SAM" id="MobiDB-lite"/>
    </source>
</evidence>
<dbReference type="Gene3D" id="1.10.357.20">
    <property type="entry name" value="SLC41 divalent cation transporters, integral membrane domain"/>
    <property type="match status" value="2"/>
</dbReference>
<dbReference type="Proteomes" id="UP000076722">
    <property type="component" value="Unassembled WGS sequence"/>
</dbReference>
<feature type="transmembrane region" description="Helical" evidence="10">
    <location>
        <begin position="416"/>
        <end position="438"/>
    </location>
</feature>
<proteinExistence type="inferred from homology"/>
<evidence type="ECO:0000256" key="4">
    <source>
        <dbReference type="ARBA" id="ARBA00022692"/>
    </source>
</evidence>
<dbReference type="InterPro" id="IPR036739">
    <property type="entry name" value="SLC41_membr_dom_sf"/>
</dbReference>
<dbReference type="GO" id="GO:0008324">
    <property type="term" value="F:monoatomic cation transmembrane transporter activity"/>
    <property type="evidence" value="ECO:0007669"/>
    <property type="project" value="InterPro"/>
</dbReference>
<feature type="transmembrane region" description="Helical" evidence="10">
    <location>
        <begin position="147"/>
        <end position="170"/>
    </location>
</feature>
<sequence length="488" mass="52337">MSTIHPRPSTSSADADTDSDNASLNGDEDDSRRALLQDGNVEAVGNGALEKKRMSNAAFIKEMLVETFPTLAFSTVGLVFTGELVETVAEWEVMKKIDELFILIPVLNNMKGNLEMNLSARLSTSANMGELDSGPVRRGLLAGNISLLQLQALIVSALASCLSFALATALKPPHDEKKKKHTGRLYRRKHVKKPKLHPGHEAPVWREFVMVLATSMSAAGLSALTLGSFMCTLIVVCRAFRLNPDNIAPPIASALGDLLTLCILGLVGTALLPKILTIFPTLLATFLLCGAGGAFFLTRKNTFVQHLIGLGWTPLFLAMIISTGSGLALDSFVDKYEGYGLLAIVIGGLPGAVGSVFVSRISTYLHSSSEGGPDDDDEDPRLFLAASVLFSVTIPIQILFLSFLHFSGWLELHPTFVVVFLVFFCTAVIASLTIANFLTHVLWARGLDPDMYALPIQSSLVDLIGQCLLVASFEVARALGGKVVAHGS</sequence>
<feature type="domain" description="SLC41A/MgtE integral membrane" evidence="11">
    <location>
        <begin position="345"/>
        <end position="471"/>
    </location>
</feature>
<comment type="similarity">
    <text evidence="2">Belongs to the SLC41A transporter family.</text>
</comment>
<protein>
    <recommendedName>
        <fullName evidence="11">SLC41A/MgtE integral membrane domain-containing protein</fullName>
    </recommendedName>
</protein>
<feature type="transmembrane region" description="Helical" evidence="10">
    <location>
        <begin position="278"/>
        <end position="297"/>
    </location>
</feature>
<evidence type="ECO:0000256" key="1">
    <source>
        <dbReference type="ARBA" id="ARBA00004141"/>
    </source>
</evidence>
<dbReference type="AlphaFoldDB" id="A0A165ACT3"/>
<keyword evidence="5" id="KW-0460">Magnesium</keyword>
<evidence type="ECO:0000256" key="8">
    <source>
        <dbReference type="ARBA" id="ARBA00023136"/>
    </source>
</evidence>
<dbReference type="PANTHER" id="PTHR16228">
    <property type="entry name" value="DIVALENT CATION TRANSPORTER SOLUTE CARRIER FAMILY 41"/>
    <property type="match status" value="1"/>
</dbReference>
<evidence type="ECO:0000256" key="6">
    <source>
        <dbReference type="ARBA" id="ARBA00022989"/>
    </source>
</evidence>
<dbReference type="SUPFAM" id="SSF161093">
    <property type="entry name" value="MgtE membrane domain-like"/>
    <property type="match status" value="2"/>
</dbReference>
<keyword evidence="6 10" id="KW-1133">Transmembrane helix</keyword>
<organism evidence="12 13">
    <name type="scientific">Sistotremastrum niveocremeum HHB9708</name>
    <dbReference type="NCBI Taxonomy" id="1314777"/>
    <lineage>
        <taxon>Eukaryota</taxon>
        <taxon>Fungi</taxon>
        <taxon>Dikarya</taxon>
        <taxon>Basidiomycota</taxon>
        <taxon>Agaricomycotina</taxon>
        <taxon>Agaricomycetes</taxon>
        <taxon>Sistotremastrales</taxon>
        <taxon>Sistotremastraceae</taxon>
        <taxon>Sertulicium</taxon>
        <taxon>Sertulicium niveocremeum</taxon>
    </lineage>
</organism>
<evidence type="ECO:0000256" key="5">
    <source>
        <dbReference type="ARBA" id="ARBA00022842"/>
    </source>
</evidence>
<comment type="subcellular location">
    <subcellularLocation>
        <location evidence="1">Membrane</location>
        <topology evidence="1">Multi-pass membrane protein</topology>
    </subcellularLocation>
</comment>
<evidence type="ECO:0000256" key="10">
    <source>
        <dbReference type="SAM" id="Phobius"/>
    </source>
</evidence>
<reference evidence="12 13" key="1">
    <citation type="journal article" date="2016" name="Mol. Biol. Evol.">
        <title>Comparative Genomics of Early-Diverging Mushroom-Forming Fungi Provides Insights into the Origins of Lignocellulose Decay Capabilities.</title>
        <authorList>
            <person name="Nagy L.G."/>
            <person name="Riley R."/>
            <person name="Tritt A."/>
            <person name="Adam C."/>
            <person name="Daum C."/>
            <person name="Floudas D."/>
            <person name="Sun H."/>
            <person name="Yadav J.S."/>
            <person name="Pangilinan J."/>
            <person name="Larsson K.H."/>
            <person name="Matsuura K."/>
            <person name="Barry K."/>
            <person name="Labutti K."/>
            <person name="Kuo R."/>
            <person name="Ohm R.A."/>
            <person name="Bhattacharya S.S."/>
            <person name="Shirouzu T."/>
            <person name="Yoshinaga Y."/>
            <person name="Martin F.M."/>
            <person name="Grigoriev I.V."/>
            <person name="Hibbett D.S."/>
        </authorList>
    </citation>
    <scope>NUCLEOTIDE SEQUENCE [LARGE SCALE GENOMIC DNA]</scope>
    <source>
        <strain evidence="12 13">HHB9708</strain>
    </source>
</reference>
<gene>
    <name evidence="12" type="ORF">SISNIDRAFT_403866</name>
</gene>
<feature type="transmembrane region" description="Helical" evidence="10">
    <location>
        <begin position="208"/>
        <end position="235"/>
    </location>
</feature>
<evidence type="ECO:0000256" key="7">
    <source>
        <dbReference type="ARBA" id="ARBA00023065"/>
    </source>
</evidence>
<dbReference type="InterPro" id="IPR045349">
    <property type="entry name" value="SLC41A1-3"/>
</dbReference>
<feature type="transmembrane region" description="Helical" evidence="10">
    <location>
        <begin position="309"/>
        <end position="329"/>
    </location>
</feature>
<dbReference type="GO" id="GO:0005886">
    <property type="term" value="C:plasma membrane"/>
    <property type="evidence" value="ECO:0007669"/>
    <property type="project" value="TreeGrafter"/>
</dbReference>
<evidence type="ECO:0000313" key="12">
    <source>
        <dbReference type="EMBL" id="KZS98799.1"/>
    </source>
</evidence>
<accession>A0A165ACT3</accession>
<dbReference type="InterPro" id="IPR006667">
    <property type="entry name" value="SLC41_membr_dom"/>
</dbReference>
<dbReference type="Pfam" id="PF01769">
    <property type="entry name" value="MgtE"/>
    <property type="match status" value="2"/>
</dbReference>
<keyword evidence="8 10" id="KW-0472">Membrane</keyword>
<feature type="domain" description="SLC41A/MgtE integral membrane" evidence="11">
    <location>
        <begin position="104"/>
        <end position="264"/>
    </location>
</feature>
<evidence type="ECO:0000259" key="11">
    <source>
        <dbReference type="Pfam" id="PF01769"/>
    </source>
</evidence>
<dbReference type="PANTHER" id="PTHR16228:SF7">
    <property type="entry name" value="SLC41A_MGTE INTEGRAL MEMBRANE DOMAIN-CONTAINING PROTEIN"/>
    <property type="match status" value="1"/>
</dbReference>
<keyword evidence="4 10" id="KW-0812">Transmembrane</keyword>
<evidence type="ECO:0000256" key="2">
    <source>
        <dbReference type="ARBA" id="ARBA00009749"/>
    </source>
</evidence>
<keyword evidence="13" id="KW-1185">Reference proteome</keyword>
<feature type="transmembrane region" description="Helical" evidence="10">
    <location>
        <begin position="382"/>
        <end position="404"/>
    </location>
</feature>
<keyword evidence="7" id="KW-0406">Ion transport</keyword>
<feature type="transmembrane region" description="Helical" evidence="10">
    <location>
        <begin position="341"/>
        <end position="361"/>
    </location>
</feature>
<keyword evidence="3" id="KW-0813">Transport</keyword>
<feature type="region of interest" description="Disordered" evidence="9">
    <location>
        <begin position="1"/>
        <end position="32"/>
    </location>
</feature>
<dbReference type="OrthoDB" id="666972at2759"/>
<name>A0A165ACT3_9AGAM</name>